<dbReference type="AlphaFoldDB" id="A0AAN8H3F4"/>
<evidence type="ECO:0000313" key="2">
    <source>
        <dbReference type="Proteomes" id="UP001331515"/>
    </source>
</evidence>
<organism evidence="1 2">
    <name type="scientific">Champsocephalus gunnari</name>
    <name type="common">Mackerel icefish</name>
    <dbReference type="NCBI Taxonomy" id="52237"/>
    <lineage>
        <taxon>Eukaryota</taxon>
        <taxon>Metazoa</taxon>
        <taxon>Chordata</taxon>
        <taxon>Craniata</taxon>
        <taxon>Vertebrata</taxon>
        <taxon>Euteleostomi</taxon>
        <taxon>Actinopterygii</taxon>
        <taxon>Neopterygii</taxon>
        <taxon>Teleostei</taxon>
        <taxon>Neoteleostei</taxon>
        <taxon>Acanthomorphata</taxon>
        <taxon>Eupercaria</taxon>
        <taxon>Perciformes</taxon>
        <taxon>Notothenioidei</taxon>
        <taxon>Channichthyidae</taxon>
        <taxon>Champsocephalus</taxon>
    </lineage>
</organism>
<evidence type="ECO:0000313" key="1">
    <source>
        <dbReference type="EMBL" id="KAK5898119.1"/>
    </source>
</evidence>
<gene>
    <name evidence="1" type="ORF">CgunFtcFv8_015563</name>
</gene>
<accession>A0AAN8H3F4</accession>
<keyword evidence="2" id="KW-1185">Reference proteome</keyword>
<proteinExistence type="predicted"/>
<sequence>MWPPHPIPHRGPPAFNCHASITSPPALTSPTPHQGALTSTHLANCYRPPVTNRLMGLLSSDYKNNSGELLQQLTQR</sequence>
<dbReference type="EMBL" id="JAURVH010001533">
    <property type="protein sequence ID" value="KAK5898119.1"/>
    <property type="molecule type" value="Genomic_DNA"/>
</dbReference>
<name>A0AAN8H3F4_CHAGU</name>
<protein>
    <submittedName>
        <fullName evidence="1">Uncharacterized protein</fullName>
    </submittedName>
</protein>
<reference evidence="1 2" key="1">
    <citation type="journal article" date="2023" name="Mol. Biol. Evol.">
        <title>Genomics of Secondarily Temperate Adaptation in the Only Non-Antarctic Icefish.</title>
        <authorList>
            <person name="Rivera-Colon A.G."/>
            <person name="Rayamajhi N."/>
            <person name="Minhas B.F."/>
            <person name="Madrigal G."/>
            <person name="Bilyk K.T."/>
            <person name="Yoon V."/>
            <person name="Hune M."/>
            <person name="Gregory S."/>
            <person name="Cheng C.H.C."/>
            <person name="Catchen J.M."/>
        </authorList>
    </citation>
    <scope>NUCLEOTIDE SEQUENCE [LARGE SCALE GENOMIC DNA]</scope>
    <source>
        <tissue evidence="1">White muscle</tissue>
    </source>
</reference>
<comment type="caution">
    <text evidence="1">The sequence shown here is derived from an EMBL/GenBank/DDBJ whole genome shotgun (WGS) entry which is preliminary data.</text>
</comment>
<dbReference type="Proteomes" id="UP001331515">
    <property type="component" value="Unassembled WGS sequence"/>
</dbReference>